<dbReference type="InterPro" id="IPR016024">
    <property type="entry name" value="ARM-type_fold"/>
</dbReference>
<keyword evidence="2" id="KW-0677">Repeat</keyword>
<dbReference type="RefSeq" id="XP_013757471.1">
    <property type="nucleotide sequence ID" value="XM_013902017.1"/>
</dbReference>
<dbReference type="Proteomes" id="UP000054408">
    <property type="component" value="Unassembled WGS sequence"/>
</dbReference>
<name>A0A0L0DBF2_THETB</name>
<dbReference type="Gene3D" id="1.25.10.10">
    <property type="entry name" value="Leucine-rich Repeat Variant"/>
    <property type="match status" value="1"/>
</dbReference>
<evidence type="ECO:0000256" key="4">
    <source>
        <dbReference type="SAM" id="MobiDB-lite"/>
    </source>
</evidence>
<dbReference type="eggNOG" id="KOG2005">
    <property type="taxonomic scope" value="Eukaryota"/>
</dbReference>
<evidence type="ECO:0000259" key="6">
    <source>
        <dbReference type="Pfam" id="PF18051"/>
    </source>
</evidence>
<feature type="domain" description="RPN1 N-terminal" evidence="5">
    <location>
        <begin position="51"/>
        <end position="333"/>
    </location>
</feature>
<keyword evidence="8" id="KW-1185">Reference proteome</keyword>
<dbReference type="AlphaFoldDB" id="A0A0L0DBF2"/>
<organism evidence="7 8">
    <name type="scientific">Thecamonas trahens ATCC 50062</name>
    <dbReference type="NCBI Taxonomy" id="461836"/>
    <lineage>
        <taxon>Eukaryota</taxon>
        <taxon>Apusozoa</taxon>
        <taxon>Apusomonadida</taxon>
        <taxon>Apusomonadidae</taxon>
        <taxon>Thecamonas</taxon>
    </lineage>
</organism>
<evidence type="ECO:0000256" key="2">
    <source>
        <dbReference type="ARBA" id="ARBA00022737"/>
    </source>
</evidence>
<dbReference type="OMA" id="GTCNGDI"/>
<dbReference type="Pfam" id="PF17781">
    <property type="entry name" value="RPN1_RPN2_N"/>
    <property type="match status" value="1"/>
</dbReference>
<sequence length="873" mass="94759">MAKDEEKKTTTSKTTATASLVDAEPELSEEDAKLKAKLDELVVALGDGKTLETLAELTEVVKSATSSMTSVPKPLKFLREHHAGLMELHAGAEDGSEFAGKLADLLAIVSMAVVTEERLVLKYKLAGELEVESCGHEFIKTLVKEIGEEYEARVGGGEGVDDLNALVDLVLPFYFRTRAEAEGVDLLLEVERLEDVLPFIDEDNYVRVADYLLQTANYLLEPDDNAARKVVYDVYMAQDQKALALRVAILMNDRELIAGVYNSVDAEADAGLKKQLCCMLGAARVYLADHEDDEDLLALMGNTLQMEHFRTLARELDVVEAKTPEDIYKSHLETIARASGAGAVDSARANLASTFVNAFVNAGYGSDKLMTVEDSKWVYKNKDHGMMSAVASLGMIHMWDWESGNTEMDKYTYSNESYIKAGGMLAIGLVNCGVRATFDIAYALLEEALSEEDETVRLGAILGLALSYAGQNTDEALEALTPLITDSSQSMEISCMASLALSIIFVGSCNADIAESIFQALLERPEADLHSPFALYMCLGVGLVFLGQKEAAEVVLELAQAIPEHLQKVGMLLIETCAYCGSGNVLKVQKMLHMCSEHLGEEEDALHQAVATIGIALIAQGEELGSEMALRAFNNLLQYGEIEIKRAVPLALGLLYASNPKMAVVDTLSKLSHDADEQVAQGAILALGMAGAGTNSARIAAMLRELAAYYSKDANSLFVVRIAQGLLYMGKGTMTLNPYHSDRLLMNNAAMAGLLSVVFTSLNLKDTLLGKSHYLLFLFALAMRPRMLMTFNEDMEQVYTAVRVGDAVNTVGLAGQPKTITGFQTNDSPVLMEYQQRAEFANDAYTAYTPVLEGVVIVKANPESEHHAPAASE</sequence>
<protein>
    <submittedName>
        <fullName evidence="7">26S proteasome non-ATPase regulatory subunit 2</fullName>
    </submittedName>
</protein>
<dbReference type="STRING" id="461836.A0A0L0DBF2"/>
<dbReference type="PIRSF" id="PIRSF015965">
    <property type="entry name" value="26S_Psome_Rpn1"/>
    <property type="match status" value="1"/>
</dbReference>
<evidence type="ECO:0000313" key="8">
    <source>
        <dbReference type="Proteomes" id="UP000054408"/>
    </source>
</evidence>
<dbReference type="InterPro" id="IPR011989">
    <property type="entry name" value="ARM-like"/>
</dbReference>
<evidence type="ECO:0000313" key="7">
    <source>
        <dbReference type="EMBL" id="KNC49674.1"/>
    </source>
</evidence>
<feature type="domain" description="26S proteasome non-ATPase regulatory subunit RPN1 C-terminal" evidence="6">
    <location>
        <begin position="811"/>
        <end position="863"/>
    </location>
</feature>
<gene>
    <name evidence="7" type="ORF">AMSG_05936</name>
</gene>
<dbReference type="FunFam" id="1.25.10.10:FF:000026">
    <property type="entry name" value="26S proteasome non-ATPase regulatory subunit 2"/>
    <property type="match status" value="1"/>
</dbReference>
<dbReference type="PANTHER" id="PTHR10943:SF1">
    <property type="entry name" value="26S PROTEASOME NON-ATPASE REGULATORY SUBUNIT 2"/>
    <property type="match status" value="1"/>
</dbReference>
<comment type="similarity">
    <text evidence="1">Belongs to the proteasome subunit S2 family.</text>
</comment>
<dbReference type="GO" id="GO:0005634">
    <property type="term" value="C:nucleus"/>
    <property type="evidence" value="ECO:0007669"/>
    <property type="project" value="TreeGrafter"/>
</dbReference>
<dbReference type="GO" id="GO:0043161">
    <property type="term" value="P:proteasome-mediated ubiquitin-dependent protein catabolic process"/>
    <property type="evidence" value="ECO:0007669"/>
    <property type="project" value="TreeGrafter"/>
</dbReference>
<dbReference type="GeneID" id="25565229"/>
<feature type="region of interest" description="Disordered" evidence="4">
    <location>
        <begin position="1"/>
        <end position="29"/>
    </location>
</feature>
<dbReference type="GO" id="GO:0008540">
    <property type="term" value="C:proteasome regulatory particle, base subcomplex"/>
    <property type="evidence" value="ECO:0007669"/>
    <property type="project" value="TreeGrafter"/>
</dbReference>
<accession>A0A0L0DBF2</accession>
<evidence type="ECO:0000259" key="5">
    <source>
        <dbReference type="Pfam" id="PF17781"/>
    </source>
</evidence>
<dbReference type="GO" id="GO:0042176">
    <property type="term" value="P:regulation of protein catabolic process"/>
    <property type="evidence" value="ECO:0007669"/>
    <property type="project" value="InterPro"/>
</dbReference>
<evidence type="ECO:0000256" key="3">
    <source>
        <dbReference type="ARBA" id="ARBA00022942"/>
    </source>
</evidence>
<dbReference type="EMBL" id="GL349457">
    <property type="protein sequence ID" value="KNC49674.1"/>
    <property type="molecule type" value="Genomic_DNA"/>
</dbReference>
<dbReference type="Pfam" id="PF01851">
    <property type="entry name" value="PC_rep"/>
    <property type="match status" value="1"/>
</dbReference>
<dbReference type="Pfam" id="PF18051">
    <property type="entry name" value="RPN1_C"/>
    <property type="match status" value="1"/>
</dbReference>
<dbReference type="InterPro" id="IPR016643">
    <property type="entry name" value="26S_Psome_Rpn1"/>
</dbReference>
<dbReference type="GO" id="GO:0030234">
    <property type="term" value="F:enzyme regulator activity"/>
    <property type="evidence" value="ECO:0007669"/>
    <property type="project" value="InterPro"/>
</dbReference>
<proteinExistence type="inferred from homology"/>
<dbReference type="GO" id="GO:0034515">
    <property type="term" value="C:proteasome storage granule"/>
    <property type="evidence" value="ECO:0007669"/>
    <property type="project" value="TreeGrafter"/>
</dbReference>
<evidence type="ECO:0000256" key="1">
    <source>
        <dbReference type="ARBA" id="ARBA00005460"/>
    </source>
</evidence>
<dbReference type="InterPro" id="IPR002015">
    <property type="entry name" value="Proteasome/cyclosome_rpt"/>
</dbReference>
<dbReference type="InterPro" id="IPR040892">
    <property type="entry name" value="RPN1_N"/>
</dbReference>
<reference evidence="7 8" key="1">
    <citation type="submission" date="2010-05" db="EMBL/GenBank/DDBJ databases">
        <title>The Genome Sequence of Thecamonas trahens ATCC 50062.</title>
        <authorList>
            <consortium name="The Broad Institute Genome Sequencing Platform"/>
            <person name="Russ C."/>
            <person name="Cuomo C."/>
            <person name="Shea T."/>
            <person name="Young S.K."/>
            <person name="Zeng Q."/>
            <person name="Koehrsen M."/>
            <person name="Haas B."/>
            <person name="Borodovsky M."/>
            <person name="Guigo R."/>
            <person name="Alvarado L."/>
            <person name="Berlin A."/>
            <person name="Bochicchio J."/>
            <person name="Borenstein D."/>
            <person name="Chapman S."/>
            <person name="Chen Z."/>
            <person name="Freedman E."/>
            <person name="Gellesch M."/>
            <person name="Goldberg J."/>
            <person name="Griggs A."/>
            <person name="Gujja S."/>
            <person name="Heilman E."/>
            <person name="Heiman D."/>
            <person name="Hepburn T."/>
            <person name="Howarth C."/>
            <person name="Jen D."/>
            <person name="Larson L."/>
            <person name="Mehta T."/>
            <person name="Park D."/>
            <person name="Pearson M."/>
            <person name="Roberts A."/>
            <person name="Saif S."/>
            <person name="Shenoy N."/>
            <person name="Sisk P."/>
            <person name="Stolte C."/>
            <person name="Sykes S."/>
            <person name="Thomson T."/>
            <person name="Walk T."/>
            <person name="White J."/>
            <person name="Yandava C."/>
            <person name="Burger G."/>
            <person name="Gray M.W."/>
            <person name="Holland P.W.H."/>
            <person name="King N."/>
            <person name="Lang F.B.F."/>
            <person name="Roger A.J."/>
            <person name="Ruiz-Trillo I."/>
            <person name="Lander E."/>
            <person name="Nusbaum C."/>
        </authorList>
    </citation>
    <scope>NUCLEOTIDE SEQUENCE [LARGE SCALE GENOMIC DNA]</scope>
    <source>
        <strain evidence="7 8">ATCC 50062</strain>
    </source>
</reference>
<keyword evidence="3 7" id="KW-0647">Proteasome</keyword>
<dbReference type="InterPro" id="IPR041433">
    <property type="entry name" value="RPN1_C"/>
</dbReference>
<dbReference type="PANTHER" id="PTHR10943">
    <property type="entry name" value="26S PROTEASOME NON-ATPASE REGULATORY SUBUNIT"/>
    <property type="match status" value="1"/>
</dbReference>
<dbReference type="SUPFAM" id="SSF48371">
    <property type="entry name" value="ARM repeat"/>
    <property type="match status" value="1"/>
</dbReference>
<dbReference type="OrthoDB" id="10252509at2759"/>